<keyword evidence="2" id="KW-1185">Reference proteome</keyword>
<evidence type="ECO:0000313" key="2">
    <source>
        <dbReference type="Proteomes" id="UP001281147"/>
    </source>
</evidence>
<sequence length="105" mass="11910">MGLLTTGVKYGAVFVAAREGMKAYENRKDKKHAQQQQHQSQPMQYDPTNHVQLPVAFTKFGATGNAVAGVWQGLRLRTRRPRYVRARYRAITSLQCTERSTTPET</sequence>
<protein>
    <submittedName>
        <fullName evidence="1">Uncharacterized protein</fullName>
    </submittedName>
</protein>
<dbReference type="Proteomes" id="UP001281147">
    <property type="component" value="Unassembled WGS sequence"/>
</dbReference>
<proteinExistence type="predicted"/>
<organism evidence="1 2">
    <name type="scientific">Vermiconidia calcicola</name>
    <dbReference type="NCBI Taxonomy" id="1690605"/>
    <lineage>
        <taxon>Eukaryota</taxon>
        <taxon>Fungi</taxon>
        <taxon>Dikarya</taxon>
        <taxon>Ascomycota</taxon>
        <taxon>Pezizomycotina</taxon>
        <taxon>Dothideomycetes</taxon>
        <taxon>Dothideomycetidae</taxon>
        <taxon>Mycosphaerellales</taxon>
        <taxon>Extremaceae</taxon>
        <taxon>Vermiconidia</taxon>
    </lineage>
</organism>
<comment type="caution">
    <text evidence="1">The sequence shown here is derived from an EMBL/GenBank/DDBJ whole genome shotgun (WGS) entry which is preliminary data.</text>
</comment>
<accession>A0ACC3MT30</accession>
<gene>
    <name evidence="1" type="ORF">LTR37_014645</name>
</gene>
<evidence type="ECO:0000313" key="1">
    <source>
        <dbReference type="EMBL" id="KAK3703168.1"/>
    </source>
</evidence>
<name>A0ACC3MT30_9PEZI</name>
<dbReference type="EMBL" id="JAUTXU010000155">
    <property type="protein sequence ID" value="KAK3703168.1"/>
    <property type="molecule type" value="Genomic_DNA"/>
</dbReference>
<reference evidence="1" key="1">
    <citation type="submission" date="2023-07" db="EMBL/GenBank/DDBJ databases">
        <title>Black Yeasts Isolated from many extreme environments.</title>
        <authorList>
            <person name="Coleine C."/>
            <person name="Stajich J.E."/>
            <person name="Selbmann L."/>
        </authorList>
    </citation>
    <scope>NUCLEOTIDE SEQUENCE</scope>
    <source>
        <strain evidence="1">CCFEE 5714</strain>
    </source>
</reference>